<dbReference type="Pfam" id="PF00482">
    <property type="entry name" value="T2SSF"/>
    <property type="match status" value="1"/>
</dbReference>
<evidence type="ECO:0000256" key="5">
    <source>
        <dbReference type="ARBA" id="ARBA00023136"/>
    </source>
</evidence>
<feature type="domain" description="Type II secretion system protein GspF" evidence="7">
    <location>
        <begin position="125"/>
        <end position="250"/>
    </location>
</feature>
<accession>A0AAN1VIF7</accession>
<evidence type="ECO:0000256" key="6">
    <source>
        <dbReference type="SAM" id="Phobius"/>
    </source>
</evidence>
<feature type="transmembrane region" description="Helical" evidence="6">
    <location>
        <begin position="235"/>
        <end position="256"/>
    </location>
</feature>
<dbReference type="PANTHER" id="PTHR35007">
    <property type="entry name" value="INTEGRAL MEMBRANE PROTEIN-RELATED"/>
    <property type="match status" value="1"/>
</dbReference>
<name>A0AAN1VIF7_9BORD</name>
<proteinExistence type="predicted"/>
<organism evidence="8 9">
    <name type="scientific">Bordetella hinzii</name>
    <dbReference type="NCBI Taxonomy" id="103855"/>
    <lineage>
        <taxon>Bacteria</taxon>
        <taxon>Pseudomonadati</taxon>
        <taxon>Pseudomonadota</taxon>
        <taxon>Betaproteobacteria</taxon>
        <taxon>Burkholderiales</taxon>
        <taxon>Alcaligenaceae</taxon>
        <taxon>Bordetella</taxon>
    </lineage>
</organism>
<sequence length="264" mass="28280">MPVPMPELSGLQAWAWPLSWRLARRLERMLGWRARDRLGRLALLAGWPAQLPAAWLPARMVLCAAAGGLAGAGAVWLAYPGEGATALAAGAGLGAAGAAGLPLWALRRRIHENRRRVAADLPFLLDVMTLCIEAGQGMAKAMYLAARYCPPGLLTRALLQALNEVRAGRTQREALQALAASLEVDGVHAWVAAMSQAERLGGGTGTMLRALAGQLREEAFQRAEEAAMRAPVKMLFPLVSCMFPCTFLILAFPLLVDFLPQGQP</sequence>
<protein>
    <submittedName>
        <fullName evidence="8">Pilus assembly protein</fullName>
    </submittedName>
</protein>
<keyword evidence="5 6" id="KW-0472">Membrane</keyword>
<comment type="subcellular location">
    <subcellularLocation>
        <location evidence="1">Cell membrane</location>
        <topology evidence="1">Multi-pass membrane protein</topology>
    </subcellularLocation>
</comment>
<evidence type="ECO:0000256" key="2">
    <source>
        <dbReference type="ARBA" id="ARBA00022475"/>
    </source>
</evidence>
<evidence type="ECO:0000256" key="4">
    <source>
        <dbReference type="ARBA" id="ARBA00022989"/>
    </source>
</evidence>
<reference evidence="9" key="1">
    <citation type="submission" date="2017-10" db="EMBL/GenBank/DDBJ databases">
        <title>Whole genome sequencing of various Bordetella species.</title>
        <authorList>
            <person name="Weigand M.R."/>
            <person name="Loparev V."/>
            <person name="Peng Y."/>
            <person name="Bowden K.E."/>
            <person name="Tondella M.L."/>
            <person name="Williams M.M."/>
        </authorList>
    </citation>
    <scope>NUCLEOTIDE SEQUENCE [LARGE SCALE GENOMIC DNA]</scope>
    <source>
        <strain evidence="9">H720</strain>
    </source>
</reference>
<evidence type="ECO:0000256" key="1">
    <source>
        <dbReference type="ARBA" id="ARBA00004651"/>
    </source>
</evidence>
<feature type="transmembrane region" description="Helical" evidence="6">
    <location>
        <begin position="60"/>
        <end position="79"/>
    </location>
</feature>
<dbReference type="Proteomes" id="UP000282741">
    <property type="component" value="Chromosome"/>
</dbReference>
<feature type="transmembrane region" description="Helical" evidence="6">
    <location>
        <begin position="85"/>
        <end position="106"/>
    </location>
</feature>
<keyword evidence="2" id="KW-1003">Cell membrane</keyword>
<dbReference type="PANTHER" id="PTHR35007:SF2">
    <property type="entry name" value="PILUS ASSEMBLE PROTEIN"/>
    <property type="match status" value="1"/>
</dbReference>
<keyword evidence="3 6" id="KW-0812">Transmembrane</keyword>
<dbReference type="AlphaFoldDB" id="A0AAN1VIF7"/>
<evidence type="ECO:0000313" key="9">
    <source>
        <dbReference type="Proteomes" id="UP000282741"/>
    </source>
</evidence>
<gene>
    <name evidence="8" type="ORF">CS347_22065</name>
</gene>
<dbReference type="EMBL" id="CP024172">
    <property type="protein sequence ID" value="AZW19708.1"/>
    <property type="molecule type" value="Genomic_DNA"/>
</dbReference>
<evidence type="ECO:0000259" key="7">
    <source>
        <dbReference type="Pfam" id="PF00482"/>
    </source>
</evidence>
<evidence type="ECO:0000256" key="3">
    <source>
        <dbReference type="ARBA" id="ARBA00022692"/>
    </source>
</evidence>
<dbReference type="GO" id="GO:0005886">
    <property type="term" value="C:plasma membrane"/>
    <property type="evidence" value="ECO:0007669"/>
    <property type="project" value="UniProtKB-SubCell"/>
</dbReference>
<evidence type="ECO:0000313" key="8">
    <source>
        <dbReference type="EMBL" id="AZW19708.1"/>
    </source>
</evidence>
<dbReference type="InterPro" id="IPR018076">
    <property type="entry name" value="T2SS_GspF_dom"/>
</dbReference>
<keyword evidence="4 6" id="KW-1133">Transmembrane helix</keyword>